<name>A0AAD8KNK7_TARER</name>
<feature type="compositionally biased region" description="Basic residues" evidence="1">
    <location>
        <begin position="35"/>
        <end position="47"/>
    </location>
</feature>
<feature type="compositionally biased region" description="Basic and acidic residues" evidence="1">
    <location>
        <begin position="1"/>
        <end position="15"/>
    </location>
</feature>
<proteinExistence type="predicted"/>
<dbReference type="EMBL" id="JAUHHV010000005">
    <property type="protein sequence ID" value="KAK1424778.1"/>
    <property type="molecule type" value="Genomic_DNA"/>
</dbReference>
<gene>
    <name evidence="2" type="ORF">QVD17_20116</name>
</gene>
<evidence type="ECO:0000313" key="2">
    <source>
        <dbReference type="EMBL" id="KAK1424778.1"/>
    </source>
</evidence>
<organism evidence="2 3">
    <name type="scientific">Tagetes erecta</name>
    <name type="common">African marigold</name>
    <dbReference type="NCBI Taxonomy" id="13708"/>
    <lineage>
        <taxon>Eukaryota</taxon>
        <taxon>Viridiplantae</taxon>
        <taxon>Streptophyta</taxon>
        <taxon>Embryophyta</taxon>
        <taxon>Tracheophyta</taxon>
        <taxon>Spermatophyta</taxon>
        <taxon>Magnoliopsida</taxon>
        <taxon>eudicotyledons</taxon>
        <taxon>Gunneridae</taxon>
        <taxon>Pentapetalae</taxon>
        <taxon>asterids</taxon>
        <taxon>campanulids</taxon>
        <taxon>Asterales</taxon>
        <taxon>Asteraceae</taxon>
        <taxon>Asteroideae</taxon>
        <taxon>Heliantheae alliance</taxon>
        <taxon>Tageteae</taxon>
        <taxon>Tagetes</taxon>
    </lineage>
</organism>
<dbReference type="AlphaFoldDB" id="A0AAD8KNK7"/>
<dbReference type="Proteomes" id="UP001229421">
    <property type="component" value="Unassembled WGS sequence"/>
</dbReference>
<sequence>MAYLDVRGHDGDGHGDPPPGGCNPASGCAAVGSPNKRRKTTNKGLRKRWEKNGSKPFLIVFDFEDQQTMRPVGDNSSDFVNLVGVTIRTTVPLNYKSWKDVPSEAMTTIWPQLETYFNLRPYLDHPGYKTPFEAGIMKLCSELYLVQKVGSRRNISRSLGGWEIEIPFSGRFPRA</sequence>
<evidence type="ECO:0000313" key="3">
    <source>
        <dbReference type="Proteomes" id="UP001229421"/>
    </source>
</evidence>
<evidence type="ECO:0000256" key="1">
    <source>
        <dbReference type="SAM" id="MobiDB-lite"/>
    </source>
</evidence>
<reference evidence="2" key="1">
    <citation type="journal article" date="2023" name="bioRxiv">
        <title>Improved chromosome-level genome assembly for marigold (Tagetes erecta).</title>
        <authorList>
            <person name="Jiang F."/>
            <person name="Yuan L."/>
            <person name="Wang S."/>
            <person name="Wang H."/>
            <person name="Xu D."/>
            <person name="Wang A."/>
            <person name="Fan W."/>
        </authorList>
    </citation>
    <scope>NUCLEOTIDE SEQUENCE</scope>
    <source>
        <strain evidence="2">WSJ</strain>
        <tissue evidence="2">Leaf</tissue>
    </source>
</reference>
<evidence type="ECO:0008006" key="4">
    <source>
        <dbReference type="Google" id="ProtNLM"/>
    </source>
</evidence>
<feature type="region of interest" description="Disordered" evidence="1">
    <location>
        <begin position="1"/>
        <end position="47"/>
    </location>
</feature>
<comment type="caution">
    <text evidence="2">The sequence shown here is derived from an EMBL/GenBank/DDBJ whole genome shotgun (WGS) entry which is preliminary data.</text>
</comment>
<keyword evidence="3" id="KW-1185">Reference proteome</keyword>
<protein>
    <recommendedName>
        <fullName evidence="4">Transposase</fullName>
    </recommendedName>
</protein>
<accession>A0AAD8KNK7</accession>